<dbReference type="AlphaFoldDB" id="B6HS02"/>
<dbReference type="HOGENOM" id="CLU_1768724_0_0_1"/>
<evidence type="ECO:0000313" key="2">
    <source>
        <dbReference type="Proteomes" id="UP000000724"/>
    </source>
</evidence>
<dbReference type="GeneID" id="8312177"/>
<accession>B6HS02</accession>
<proteinExistence type="predicted"/>
<gene>
    <name evidence="1" type="ORF">Pc22g16920</name>
    <name evidence="1" type="ORF">PCH_Pc22g16920</name>
</gene>
<dbReference type="EMBL" id="AM920437">
    <property type="protein sequence ID" value="CAP98980.1"/>
    <property type="molecule type" value="Genomic_DNA"/>
</dbReference>
<name>B6HS02_PENRW</name>
<dbReference type="Proteomes" id="UP000000724">
    <property type="component" value="Contig Pc00c22"/>
</dbReference>
<dbReference type="OrthoDB" id="4347805at2759"/>
<protein>
    <submittedName>
        <fullName evidence="1">Uncharacterized protein</fullName>
    </submittedName>
</protein>
<organism evidence="1 2">
    <name type="scientific">Penicillium rubens (strain ATCC 28089 / DSM 1075 / NRRL 1951 / Wisconsin 54-1255)</name>
    <name type="common">Penicillium chrysogenum</name>
    <dbReference type="NCBI Taxonomy" id="500485"/>
    <lineage>
        <taxon>Eukaryota</taxon>
        <taxon>Fungi</taxon>
        <taxon>Dikarya</taxon>
        <taxon>Ascomycota</taxon>
        <taxon>Pezizomycotina</taxon>
        <taxon>Eurotiomycetes</taxon>
        <taxon>Eurotiomycetidae</taxon>
        <taxon>Eurotiales</taxon>
        <taxon>Aspergillaceae</taxon>
        <taxon>Penicillium</taxon>
        <taxon>Penicillium chrysogenum species complex</taxon>
    </lineage>
</organism>
<keyword evidence="2" id="KW-1185">Reference proteome</keyword>
<sequence length="147" mass="16624">MDEATMKDQRFELIERDTMLALREARLQATLQSNRNAIHATRNKLRPLLALSDQQPRYLNSKIEQLEALLEELMTQRAQLGSDCDHIRAQRSDIAGFIHYGNVLANCRKDFALHLSDLLDCRSASKCLSNGFARSSNSLLSFPAHPA</sequence>
<evidence type="ECO:0000313" key="1">
    <source>
        <dbReference type="EMBL" id="CAP98980.1"/>
    </source>
</evidence>
<dbReference type="KEGG" id="pcs:N7525_004700"/>
<dbReference type="VEuPathDB" id="FungiDB:PCH_Pc22g16920"/>
<dbReference type="OMA" id="CDHIRAQ"/>
<reference evidence="1 2" key="1">
    <citation type="journal article" date="2008" name="Nat. Biotechnol.">
        <title>Genome sequencing and analysis of the filamentous fungus Penicillium chrysogenum.</title>
        <authorList>
            <person name="van den Berg M.A."/>
            <person name="Albang R."/>
            <person name="Albermann K."/>
            <person name="Badger J.H."/>
            <person name="Daran J.-M."/>
            <person name="Driessen A.J.M."/>
            <person name="Garcia-Estrada C."/>
            <person name="Fedorova N.D."/>
            <person name="Harris D.M."/>
            <person name="Heijne W.H.M."/>
            <person name="Joardar V.S."/>
            <person name="Kiel J.A.K.W."/>
            <person name="Kovalchuk A."/>
            <person name="Martin J.F."/>
            <person name="Nierman W.C."/>
            <person name="Nijland J.G."/>
            <person name="Pronk J.T."/>
            <person name="Roubos J.A."/>
            <person name="van der Klei I.J."/>
            <person name="van Peij N.N.M.E."/>
            <person name="Veenhuis M."/>
            <person name="von Doehren H."/>
            <person name="Wagner C."/>
            <person name="Wortman J.R."/>
            <person name="Bovenberg R.A.L."/>
        </authorList>
    </citation>
    <scope>NUCLEOTIDE SEQUENCE [LARGE SCALE GENOMIC DNA]</scope>
    <source>
        <strain evidence="2">ATCC 28089 / DSM 1075 / NRRL 1951 / Wisconsin 54-1255</strain>
    </source>
</reference>